<dbReference type="PANTHER" id="PTHR10285">
    <property type="entry name" value="URIDINE KINASE"/>
    <property type="match status" value="1"/>
</dbReference>
<evidence type="ECO:0000313" key="2">
    <source>
        <dbReference type="EMBL" id="CAB4336252.1"/>
    </source>
</evidence>
<organism evidence="2">
    <name type="scientific">freshwater metagenome</name>
    <dbReference type="NCBI Taxonomy" id="449393"/>
    <lineage>
        <taxon>unclassified sequences</taxon>
        <taxon>metagenomes</taxon>
        <taxon>ecological metagenomes</taxon>
    </lineage>
</organism>
<sequence>MPEQLAGQEAALARIQNHLEKSTDRVLIGIIGKPGAGKSTLSKFLMAKLPKEFVTVVPMDGYHLSNKVLKDLKRADRKGAPDTFDVAGFISLVKRIRSEQTQNIFYPIFDRAIEESIAAQGVVTSATKVVIIEGNYLLHDDGGWEVCNDLLDESWMVDVDDDKRISRLISRHIAYGKDPEAAKAWAKGTDEVNAKLIERGRNRADFVVAID</sequence>
<dbReference type="GO" id="GO:0005524">
    <property type="term" value="F:ATP binding"/>
    <property type="evidence" value="ECO:0007669"/>
    <property type="project" value="InterPro"/>
</dbReference>
<dbReference type="SUPFAM" id="SSF52540">
    <property type="entry name" value="P-loop containing nucleoside triphosphate hydrolases"/>
    <property type="match status" value="1"/>
</dbReference>
<dbReference type="Pfam" id="PF00485">
    <property type="entry name" value="PRK"/>
    <property type="match status" value="1"/>
</dbReference>
<dbReference type="InterPro" id="IPR027417">
    <property type="entry name" value="P-loop_NTPase"/>
</dbReference>
<dbReference type="InterPro" id="IPR006083">
    <property type="entry name" value="PRK/URK"/>
</dbReference>
<protein>
    <submittedName>
        <fullName evidence="2">Unannotated protein</fullName>
    </submittedName>
</protein>
<accession>A0A6J5Z552</accession>
<evidence type="ECO:0000259" key="1">
    <source>
        <dbReference type="Pfam" id="PF00485"/>
    </source>
</evidence>
<dbReference type="EMBL" id="CAESAF010000048">
    <property type="protein sequence ID" value="CAB4336252.1"/>
    <property type="molecule type" value="Genomic_DNA"/>
</dbReference>
<proteinExistence type="predicted"/>
<gene>
    <name evidence="2" type="ORF">UFOPK3574_00575</name>
</gene>
<dbReference type="NCBIfam" id="NF006743">
    <property type="entry name" value="PRK09270.1-2"/>
    <property type="match status" value="1"/>
</dbReference>
<reference evidence="2" key="1">
    <citation type="submission" date="2020-05" db="EMBL/GenBank/DDBJ databases">
        <authorList>
            <person name="Chiriac C."/>
            <person name="Salcher M."/>
            <person name="Ghai R."/>
            <person name="Kavagutti S V."/>
        </authorList>
    </citation>
    <scope>NUCLEOTIDE SEQUENCE</scope>
</reference>
<dbReference type="Gene3D" id="3.40.50.300">
    <property type="entry name" value="P-loop containing nucleotide triphosphate hydrolases"/>
    <property type="match status" value="2"/>
</dbReference>
<dbReference type="GO" id="GO:0016301">
    <property type="term" value="F:kinase activity"/>
    <property type="evidence" value="ECO:0007669"/>
    <property type="project" value="InterPro"/>
</dbReference>
<dbReference type="AlphaFoldDB" id="A0A6J5Z552"/>
<name>A0A6J5Z552_9ZZZZ</name>
<feature type="domain" description="Phosphoribulokinase/uridine kinase" evidence="1">
    <location>
        <begin position="27"/>
        <end position="208"/>
    </location>
</feature>